<gene>
    <name evidence="7" type="ORF">MAMMFC1_00766</name>
</gene>
<dbReference type="OrthoDB" id="3249502at2"/>
<feature type="transmembrane region" description="Helical" evidence="6">
    <location>
        <begin position="437"/>
        <end position="459"/>
    </location>
</feature>
<evidence type="ECO:0000313" key="7">
    <source>
        <dbReference type="EMBL" id="BBB90118.1"/>
    </source>
</evidence>
<dbReference type="EMBL" id="AP018449">
    <property type="protein sequence ID" value="BBB90118.1"/>
    <property type="molecule type" value="Genomic_DNA"/>
</dbReference>
<feature type="transmembrane region" description="Helical" evidence="6">
    <location>
        <begin position="83"/>
        <end position="104"/>
    </location>
</feature>
<feature type="transmembrane region" description="Helical" evidence="6">
    <location>
        <begin position="354"/>
        <end position="374"/>
    </location>
</feature>
<feature type="transmembrane region" description="Helical" evidence="6">
    <location>
        <begin position="246"/>
        <end position="267"/>
    </location>
</feature>
<dbReference type="Pfam" id="PF01943">
    <property type="entry name" value="Polysacc_synt"/>
    <property type="match status" value="1"/>
</dbReference>
<keyword evidence="5 6" id="KW-0472">Membrane</keyword>
<keyword evidence="8" id="KW-1185">Reference proteome</keyword>
<accession>A0A348AGC0</accession>
<organism evidence="7 8">
    <name type="scientific">Methylomusa anaerophila</name>
    <dbReference type="NCBI Taxonomy" id="1930071"/>
    <lineage>
        <taxon>Bacteria</taxon>
        <taxon>Bacillati</taxon>
        <taxon>Bacillota</taxon>
        <taxon>Negativicutes</taxon>
        <taxon>Selenomonadales</taxon>
        <taxon>Sporomusaceae</taxon>
        <taxon>Methylomusa</taxon>
    </lineage>
</organism>
<evidence type="ECO:0000313" key="8">
    <source>
        <dbReference type="Proteomes" id="UP000276437"/>
    </source>
</evidence>
<evidence type="ECO:0000256" key="4">
    <source>
        <dbReference type="ARBA" id="ARBA00022989"/>
    </source>
</evidence>
<dbReference type="InterPro" id="IPR002797">
    <property type="entry name" value="Polysacc_synth"/>
</dbReference>
<feature type="transmembrane region" description="Helical" evidence="6">
    <location>
        <begin position="413"/>
        <end position="431"/>
    </location>
</feature>
<feature type="transmembrane region" description="Helical" evidence="6">
    <location>
        <begin position="206"/>
        <end position="226"/>
    </location>
</feature>
<feature type="transmembrane region" description="Helical" evidence="6">
    <location>
        <begin position="12"/>
        <end position="33"/>
    </location>
</feature>
<dbReference type="PANTHER" id="PTHR30250:SF11">
    <property type="entry name" value="O-ANTIGEN TRANSPORTER-RELATED"/>
    <property type="match status" value="1"/>
</dbReference>
<dbReference type="KEGG" id="mana:MAMMFC1_00766"/>
<evidence type="ECO:0000256" key="3">
    <source>
        <dbReference type="ARBA" id="ARBA00022692"/>
    </source>
</evidence>
<feature type="transmembrane region" description="Helical" evidence="6">
    <location>
        <begin position="141"/>
        <end position="163"/>
    </location>
</feature>
<feature type="transmembrane region" description="Helical" evidence="6">
    <location>
        <begin position="380"/>
        <end position="401"/>
    </location>
</feature>
<keyword evidence="4 6" id="KW-1133">Transmembrane helix</keyword>
<dbReference type="InterPro" id="IPR050833">
    <property type="entry name" value="Poly_Biosynth_Transport"/>
</dbReference>
<proteinExistence type="predicted"/>
<keyword evidence="3 6" id="KW-0812">Transmembrane</keyword>
<reference evidence="7 8" key="1">
    <citation type="journal article" date="2018" name="Int. J. Syst. Evol. Microbiol.">
        <title>Methylomusa anaerophila gen. nov., sp. nov., an anaerobic methanol-utilizing bacterium isolated from a microbial fuel cell.</title>
        <authorList>
            <person name="Amano N."/>
            <person name="Yamamuro A."/>
            <person name="Miyahara M."/>
            <person name="Kouzuma A."/>
            <person name="Abe T."/>
            <person name="Watanabe K."/>
        </authorList>
    </citation>
    <scope>NUCLEOTIDE SEQUENCE [LARGE SCALE GENOMIC DNA]</scope>
    <source>
        <strain evidence="7 8">MMFC1</strain>
    </source>
</reference>
<dbReference type="AlphaFoldDB" id="A0A348AGC0"/>
<dbReference type="GO" id="GO:0005886">
    <property type="term" value="C:plasma membrane"/>
    <property type="evidence" value="ECO:0007669"/>
    <property type="project" value="UniProtKB-SubCell"/>
</dbReference>
<feature type="transmembrane region" description="Helical" evidence="6">
    <location>
        <begin position="326"/>
        <end position="347"/>
    </location>
</feature>
<dbReference type="Proteomes" id="UP000276437">
    <property type="component" value="Chromosome"/>
</dbReference>
<feature type="transmembrane region" description="Helical" evidence="6">
    <location>
        <begin position="291"/>
        <end position="314"/>
    </location>
</feature>
<feature type="transmembrane region" description="Helical" evidence="6">
    <location>
        <begin position="110"/>
        <end position="129"/>
    </location>
</feature>
<dbReference type="PANTHER" id="PTHR30250">
    <property type="entry name" value="PST FAMILY PREDICTED COLANIC ACID TRANSPORTER"/>
    <property type="match status" value="1"/>
</dbReference>
<comment type="subcellular location">
    <subcellularLocation>
        <location evidence="1">Cell membrane</location>
        <topology evidence="1">Multi-pass membrane protein</topology>
    </subcellularLocation>
</comment>
<protein>
    <submittedName>
        <fullName evidence="7">Polysaccharide biosynthesis protein</fullName>
    </submittedName>
</protein>
<sequence length="471" mass="53255">MSNIKKFVKSSIVYFIGNVLSRLSTFFLLPLYTKYINPADYGYYDVSIAYLSVFTSAMFLDIWVAIMRYMFDYSDGQLKYKPIYNGAIIMFCSFSIYGILALALNTVVEIRYLLLIVIYGIFVCMQNFFSYIARGFGENMVFAGSGLAGTLVNVLSNVVFIVYMKMDYSCLYISFVIGTIVQIVIIETKVKVISNFKTSYIDKKLIISMAKYALPLCLNSVSFWFLTNYNKVVIANQLTTHENGLFAVAGKFAFALTLVSSCFNLAWQEMAFDRGSNGSDIGKFYSTASDLFLRFLLCGTIMLIPIVAIIFPFMVAPMYSESRNIVPMYLLGTMASIYSQFLGNIFGALKQTKTIFISTVFASIVNILVIHSLIGALGVLAATVSLFVGYVVNIIIRVIFLNKKIDFNVNYKLILLTSPIIIFAIHIYANMSLVANYVMLLFAVLFTLYYLKTYIIKILNKVRVRRIRIEN</sequence>
<evidence type="ECO:0000256" key="5">
    <source>
        <dbReference type="ARBA" id="ARBA00023136"/>
    </source>
</evidence>
<name>A0A348AGC0_9FIRM</name>
<evidence type="ECO:0000256" key="2">
    <source>
        <dbReference type="ARBA" id="ARBA00022475"/>
    </source>
</evidence>
<evidence type="ECO:0000256" key="1">
    <source>
        <dbReference type="ARBA" id="ARBA00004651"/>
    </source>
</evidence>
<evidence type="ECO:0000256" key="6">
    <source>
        <dbReference type="SAM" id="Phobius"/>
    </source>
</evidence>
<feature type="transmembrane region" description="Helical" evidence="6">
    <location>
        <begin position="169"/>
        <end position="186"/>
    </location>
</feature>
<keyword evidence="2" id="KW-1003">Cell membrane</keyword>
<dbReference type="RefSeq" id="WP_126306610.1">
    <property type="nucleotide sequence ID" value="NZ_AP018449.1"/>
</dbReference>
<feature type="transmembrane region" description="Helical" evidence="6">
    <location>
        <begin position="48"/>
        <end position="71"/>
    </location>
</feature>